<dbReference type="Pfam" id="PF01019">
    <property type="entry name" value="G_glu_transpept"/>
    <property type="match status" value="1"/>
</dbReference>
<dbReference type="PANTHER" id="PTHR43881:SF1">
    <property type="entry name" value="GAMMA-GLUTAMYLTRANSPEPTIDASE (AFU_ORTHOLOGUE AFUA_4G13580)"/>
    <property type="match status" value="1"/>
</dbReference>
<dbReference type="OrthoDB" id="9781342at2"/>
<organism evidence="2 3">
    <name type="scientific">Denitrobaculum tricleocarpae</name>
    <dbReference type="NCBI Taxonomy" id="2591009"/>
    <lineage>
        <taxon>Bacteria</taxon>
        <taxon>Pseudomonadati</taxon>
        <taxon>Pseudomonadota</taxon>
        <taxon>Alphaproteobacteria</taxon>
        <taxon>Rhodospirillales</taxon>
        <taxon>Rhodospirillaceae</taxon>
        <taxon>Denitrobaculum</taxon>
    </lineage>
</organism>
<feature type="compositionally biased region" description="Basic and acidic residues" evidence="1">
    <location>
        <begin position="378"/>
        <end position="389"/>
    </location>
</feature>
<protein>
    <submittedName>
        <fullName evidence="2">Gamma-glutamyltransferase family protein</fullName>
    </submittedName>
</protein>
<dbReference type="InterPro" id="IPR029055">
    <property type="entry name" value="Ntn_hydrolases_N"/>
</dbReference>
<feature type="compositionally biased region" description="Low complexity" evidence="1">
    <location>
        <begin position="434"/>
        <end position="449"/>
    </location>
</feature>
<evidence type="ECO:0000313" key="2">
    <source>
        <dbReference type="EMBL" id="TQV81764.1"/>
    </source>
</evidence>
<dbReference type="PRINTS" id="PR01210">
    <property type="entry name" value="GGTRANSPTASE"/>
</dbReference>
<gene>
    <name evidence="2" type="ORF">FKG95_05845</name>
</gene>
<feature type="region of interest" description="Disordered" evidence="1">
    <location>
        <begin position="374"/>
        <end position="393"/>
    </location>
</feature>
<keyword evidence="3" id="KW-1185">Reference proteome</keyword>
<dbReference type="InterPro" id="IPR043137">
    <property type="entry name" value="GGT_ssub_C"/>
</dbReference>
<dbReference type="InterPro" id="IPR052896">
    <property type="entry name" value="GGT-like_enzyme"/>
</dbReference>
<dbReference type="Gene3D" id="3.60.20.40">
    <property type="match status" value="1"/>
</dbReference>
<reference evidence="2 3" key="1">
    <citation type="submission" date="2019-06" db="EMBL/GenBank/DDBJ databases">
        <title>Whole genome sequence for Rhodospirillaceae sp. R148.</title>
        <authorList>
            <person name="Wang G."/>
        </authorList>
    </citation>
    <scope>NUCLEOTIDE SEQUENCE [LARGE SCALE GENOMIC DNA]</scope>
    <source>
        <strain evidence="2 3">R148</strain>
    </source>
</reference>
<dbReference type="Gene3D" id="1.10.246.130">
    <property type="match status" value="1"/>
</dbReference>
<name>A0A545TX47_9PROT</name>
<dbReference type="PANTHER" id="PTHR43881">
    <property type="entry name" value="GAMMA-GLUTAMYLTRANSPEPTIDASE (AFU_ORTHOLOGUE AFUA_4G13580)"/>
    <property type="match status" value="1"/>
</dbReference>
<feature type="region of interest" description="Disordered" evidence="1">
    <location>
        <begin position="428"/>
        <end position="460"/>
    </location>
</feature>
<evidence type="ECO:0000313" key="3">
    <source>
        <dbReference type="Proteomes" id="UP000315252"/>
    </source>
</evidence>
<evidence type="ECO:0000256" key="1">
    <source>
        <dbReference type="SAM" id="MobiDB-lite"/>
    </source>
</evidence>
<dbReference type="RefSeq" id="WP_142895395.1">
    <property type="nucleotide sequence ID" value="NZ_ML660053.1"/>
</dbReference>
<sequence length="590" mass="62715">MIEKRTHVDAETHAIAAGHDLATQAGLAVLEDGGNAVDAGVAAGIALGVLHSDLVNFAGVAPIMIRIAETGEVVTIDGLGVWPRTASVEFFEREFGGAIPTGILRTVVPAAPAAWIKALSTFGTMTLGDVASFAVRYAREGFPVYPLFADFIRTNQDAYRRHAASAEIYLPNGHPPEVGQLFRQSDLAGTVQYMIDQETAAGGDRRAGLKAARDAFYKGDIARTIAAYHTRNHGFLAYEDLASFDVRFETPLTVPFGEIDIYTCGAWCQGISFAETMGMLNRLDIGALEQNSSRYIHTLTEAFKLVFADREAFVADPSFVEVPVDGLLEPAYLAERCRAIDPDKASPEMPKAGAPSGVTAEVGNANQAVATALEQSDGDPHDTGWKDEGTLTDPASADTSYVAVIDRDGNMFSATPSDTSADTVVIPGTGLCPSSRGSQSRGNSRSINSLAPGKRPRLTPNPALAIQNGKPLLAFGTPGGDVQIQAMAQVFLNIFVHGMNVQDAVQAPRFATYSFPSSFAPNAYHANLLTVEDSIPDETAAELLALGHKVERWPDGTWKAGGVLAVHRHPETGRILAGADPRRAGTARGR</sequence>
<dbReference type="AlphaFoldDB" id="A0A545TX47"/>
<proteinExistence type="predicted"/>
<dbReference type="SUPFAM" id="SSF56235">
    <property type="entry name" value="N-terminal nucleophile aminohydrolases (Ntn hydrolases)"/>
    <property type="match status" value="1"/>
</dbReference>
<dbReference type="GO" id="GO:0016740">
    <property type="term" value="F:transferase activity"/>
    <property type="evidence" value="ECO:0007669"/>
    <property type="project" value="UniProtKB-KW"/>
</dbReference>
<accession>A0A545TX47</accession>
<comment type="caution">
    <text evidence="2">The sequence shown here is derived from an EMBL/GenBank/DDBJ whole genome shotgun (WGS) entry which is preliminary data.</text>
</comment>
<dbReference type="Proteomes" id="UP000315252">
    <property type="component" value="Unassembled WGS sequence"/>
</dbReference>
<dbReference type="InterPro" id="IPR043138">
    <property type="entry name" value="GGT_lsub"/>
</dbReference>
<dbReference type="EMBL" id="VHSH01000002">
    <property type="protein sequence ID" value="TQV81764.1"/>
    <property type="molecule type" value="Genomic_DNA"/>
</dbReference>
<keyword evidence="2" id="KW-0808">Transferase</keyword>